<evidence type="ECO:0000256" key="3">
    <source>
        <dbReference type="ARBA" id="ARBA00023163"/>
    </source>
</evidence>
<evidence type="ECO:0000313" key="6">
    <source>
        <dbReference type="EMBL" id="MEF7615691.1"/>
    </source>
</evidence>
<dbReference type="GO" id="GO:0003700">
    <property type="term" value="F:DNA-binding transcription factor activity"/>
    <property type="evidence" value="ECO:0007669"/>
    <property type="project" value="InterPro"/>
</dbReference>
<dbReference type="Gene3D" id="1.20.120.530">
    <property type="entry name" value="GntR ligand-binding domain-like"/>
    <property type="match status" value="1"/>
</dbReference>
<organism evidence="6 7">
    <name type="scientific">Aquincola agrisoli</name>
    <dbReference type="NCBI Taxonomy" id="3119538"/>
    <lineage>
        <taxon>Bacteria</taxon>
        <taxon>Pseudomonadati</taxon>
        <taxon>Pseudomonadota</taxon>
        <taxon>Betaproteobacteria</taxon>
        <taxon>Burkholderiales</taxon>
        <taxon>Sphaerotilaceae</taxon>
        <taxon>Aquincola</taxon>
    </lineage>
</organism>
<dbReference type="SMART" id="SM00345">
    <property type="entry name" value="HTH_GNTR"/>
    <property type="match status" value="1"/>
</dbReference>
<feature type="region of interest" description="Disordered" evidence="4">
    <location>
        <begin position="213"/>
        <end position="247"/>
    </location>
</feature>
<dbReference type="PANTHER" id="PTHR43537">
    <property type="entry name" value="TRANSCRIPTIONAL REGULATOR, GNTR FAMILY"/>
    <property type="match status" value="1"/>
</dbReference>
<dbReference type="InterPro" id="IPR036388">
    <property type="entry name" value="WH-like_DNA-bd_sf"/>
</dbReference>
<reference evidence="6 7" key="1">
    <citation type="submission" date="2024-02" db="EMBL/GenBank/DDBJ databases">
        <title>Genome sequence of Aquincola sp. MAHUQ-54.</title>
        <authorList>
            <person name="Huq M.A."/>
        </authorList>
    </citation>
    <scope>NUCLEOTIDE SEQUENCE [LARGE SCALE GENOMIC DNA]</scope>
    <source>
        <strain evidence="6 7">MAHUQ-54</strain>
    </source>
</reference>
<dbReference type="SUPFAM" id="SSF46785">
    <property type="entry name" value="Winged helix' DNA-binding domain"/>
    <property type="match status" value="1"/>
</dbReference>
<dbReference type="InterPro" id="IPR036390">
    <property type="entry name" value="WH_DNA-bd_sf"/>
</dbReference>
<dbReference type="SMART" id="SM00895">
    <property type="entry name" value="FCD"/>
    <property type="match status" value="1"/>
</dbReference>
<dbReference type="CDD" id="cd07377">
    <property type="entry name" value="WHTH_GntR"/>
    <property type="match status" value="1"/>
</dbReference>
<dbReference type="PANTHER" id="PTHR43537:SF5">
    <property type="entry name" value="UXU OPERON TRANSCRIPTIONAL REGULATOR"/>
    <property type="match status" value="1"/>
</dbReference>
<dbReference type="Proteomes" id="UP001336250">
    <property type="component" value="Unassembled WGS sequence"/>
</dbReference>
<dbReference type="InterPro" id="IPR008920">
    <property type="entry name" value="TF_FadR/GntR_C"/>
</dbReference>
<dbReference type="RefSeq" id="WP_332290994.1">
    <property type="nucleotide sequence ID" value="NZ_JAZIBG010000036.1"/>
</dbReference>
<protein>
    <submittedName>
        <fullName evidence="6">FadR/GntR family transcriptional regulator</fullName>
    </submittedName>
</protein>
<keyword evidence="1" id="KW-0805">Transcription regulation</keyword>
<evidence type="ECO:0000256" key="4">
    <source>
        <dbReference type="SAM" id="MobiDB-lite"/>
    </source>
</evidence>
<evidence type="ECO:0000259" key="5">
    <source>
        <dbReference type="PROSITE" id="PS50949"/>
    </source>
</evidence>
<name>A0AAW9Q9I2_9BURK</name>
<sequence>MEPLTLAPVERLSDRLAALLAQQIEAGRMRPGDRLPTEAQLASEHGVSRSVVREAVHQVRSQGLLVSRQGSGMFVAAPPPRGLTFDPKVLESVEAVLQVLELRRVIEGEMSALAATRATRAEIAALKRALKAIDTANEKGELGLTEDFELHRAIGAATHNPQFVRLLAFIEQYLLDGMRVTKSNEARREEWVEQVRGEHRAIVDAIAARDPEGARRAAIRHHQRGEQRLKEGGVAAEGKSRRRASAG</sequence>
<dbReference type="InterPro" id="IPR000524">
    <property type="entry name" value="Tscrpt_reg_HTH_GntR"/>
</dbReference>
<keyword evidence="2" id="KW-0238">DNA-binding</keyword>
<dbReference type="PRINTS" id="PR00035">
    <property type="entry name" value="HTHGNTR"/>
</dbReference>
<comment type="caution">
    <text evidence="6">The sequence shown here is derived from an EMBL/GenBank/DDBJ whole genome shotgun (WGS) entry which is preliminary data.</text>
</comment>
<dbReference type="Pfam" id="PF00392">
    <property type="entry name" value="GntR"/>
    <property type="match status" value="1"/>
</dbReference>
<dbReference type="GO" id="GO:0003677">
    <property type="term" value="F:DNA binding"/>
    <property type="evidence" value="ECO:0007669"/>
    <property type="project" value="UniProtKB-KW"/>
</dbReference>
<dbReference type="AlphaFoldDB" id="A0AAW9Q9I2"/>
<evidence type="ECO:0000256" key="1">
    <source>
        <dbReference type="ARBA" id="ARBA00023015"/>
    </source>
</evidence>
<dbReference type="EMBL" id="JAZIBG010000036">
    <property type="protein sequence ID" value="MEF7615691.1"/>
    <property type="molecule type" value="Genomic_DNA"/>
</dbReference>
<keyword evidence="7" id="KW-1185">Reference proteome</keyword>
<accession>A0AAW9Q9I2</accession>
<evidence type="ECO:0000313" key="7">
    <source>
        <dbReference type="Proteomes" id="UP001336250"/>
    </source>
</evidence>
<gene>
    <name evidence="6" type="ORF">V4F39_17390</name>
</gene>
<feature type="domain" description="HTH gntR-type" evidence="5">
    <location>
        <begin position="10"/>
        <end position="78"/>
    </location>
</feature>
<dbReference type="Pfam" id="PF07729">
    <property type="entry name" value="FCD"/>
    <property type="match status" value="1"/>
</dbReference>
<dbReference type="PROSITE" id="PS50949">
    <property type="entry name" value="HTH_GNTR"/>
    <property type="match status" value="1"/>
</dbReference>
<proteinExistence type="predicted"/>
<dbReference type="Gene3D" id="1.10.10.10">
    <property type="entry name" value="Winged helix-like DNA-binding domain superfamily/Winged helix DNA-binding domain"/>
    <property type="match status" value="1"/>
</dbReference>
<dbReference type="InterPro" id="IPR011711">
    <property type="entry name" value="GntR_C"/>
</dbReference>
<keyword evidence="3" id="KW-0804">Transcription</keyword>
<evidence type="ECO:0000256" key="2">
    <source>
        <dbReference type="ARBA" id="ARBA00023125"/>
    </source>
</evidence>
<dbReference type="SUPFAM" id="SSF48008">
    <property type="entry name" value="GntR ligand-binding domain-like"/>
    <property type="match status" value="1"/>
</dbReference>